<organism evidence="8 9">
    <name type="scientific">Vitrella brassicaformis (strain CCMP3155)</name>
    <dbReference type="NCBI Taxonomy" id="1169540"/>
    <lineage>
        <taxon>Eukaryota</taxon>
        <taxon>Sar</taxon>
        <taxon>Alveolata</taxon>
        <taxon>Colpodellida</taxon>
        <taxon>Vitrellaceae</taxon>
        <taxon>Vitrella</taxon>
    </lineage>
</organism>
<dbReference type="FunFam" id="2.30.30.140:FF:000018">
    <property type="entry name" value="Serine/threonine-protein kinase 31"/>
    <property type="match status" value="1"/>
</dbReference>
<dbReference type="GO" id="GO:0031047">
    <property type="term" value="P:regulatory ncRNA-mediated gene silencing"/>
    <property type="evidence" value="ECO:0007669"/>
    <property type="project" value="UniProtKB-UniRule"/>
</dbReference>
<evidence type="ECO:0000259" key="7">
    <source>
        <dbReference type="PROSITE" id="PS50830"/>
    </source>
</evidence>
<evidence type="ECO:0000256" key="5">
    <source>
        <dbReference type="SAM" id="MobiDB-lite"/>
    </source>
</evidence>
<feature type="domain" description="TNase-like" evidence="7">
    <location>
        <begin position="2"/>
        <end position="140"/>
    </location>
</feature>
<dbReference type="GO" id="GO:0005634">
    <property type="term" value="C:nucleus"/>
    <property type="evidence" value="ECO:0007669"/>
    <property type="project" value="TreeGrafter"/>
</dbReference>
<reference evidence="8 9" key="1">
    <citation type="submission" date="2014-11" db="EMBL/GenBank/DDBJ databases">
        <authorList>
            <person name="Zhu J."/>
            <person name="Qi W."/>
            <person name="Song R."/>
        </authorList>
    </citation>
    <scope>NUCLEOTIDE SEQUENCE [LARGE SCALE GENOMIC DNA]</scope>
</reference>
<dbReference type="PANTHER" id="PTHR12302:SF2">
    <property type="entry name" value="STAPHYLOCOCCAL NUCLEASE DOMAIN-CONTAINING PROTEIN 1"/>
    <property type="match status" value="1"/>
</dbReference>
<evidence type="ECO:0000259" key="6">
    <source>
        <dbReference type="PROSITE" id="PS50304"/>
    </source>
</evidence>
<accession>A0A0G4H2P7</accession>
<evidence type="ECO:0000256" key="2">
    <source>
        <dbReference type="ARBA" id="ARBA00022490"/>
    </source>
</evidence>
<dbReference type="InterPro" id="IPR035437">
    <property type="entry name" value="SNase_OB-fold_sf"/>
</dbReference>
<dbReference type="InterPro" id="IPR002999">
    <property type="entry name" value="Tudor"/>
</dbReference>
<dbReference type="PhylomeDB" id="A0A0G4H2P7"/>
<dbReference type="OrthoDB" id="10023235at2759"/>
<keyword evidence="9" id="KW-1185">Reference proteome</keyword>
<feature type="domain" description="Tudor" evidence="6">
    <location>
        <begin position="732"/>
        <end position="792"/>
    </location>
</feature>
<dbReference type="PANTHER" id="PTHR12302">
    <property type="entry name" value="EBNA2 BINDING PROTEIN P100"/>
    <property type="match status" value="1"/>
</dbReference>
<dbReference type="AlphaFoldDB" id="A0A0G4H2P7"/>
<evidence type="ECO:0008006" key="10">
    <source>
        <dbReference type="Google" id="ProtNLM"/>
    </source>
</evidence>
<dbReference type="FunCoup" id="A0A0G4H2P7">
    <property type="interactions" value="593"/>
</dbReference>
<feature type="region of interest" description="Disordered" evidence="5">
    <location>
        <begin position="908"/>
        <end position="933"/>
    </location>
</feature>
<name>A0A0G4H2P7_VITBC</name>
<feature type="compositionally biased region" description="Low complexity" evidence="5">
    <location>
        <begin position="918"/>
        <end position="933"/>
    </location>
</feature>
<feature type="domain" description="TNase-like" evidence="7">
    <location>
        <begin position="525"/>
        <end position="665"/>
    </location>
</feature>
<dbReference type="GO" id="GO:0005829">
    <property type="term" value="C:cytosol"/>
    <property type="evidence" value="ECO:0007669"/>
    <property type="project" value="UniProtKB-UniRule"/>
</dbReference>
<dbReference type="SUPFAM" id="SSF63748">
    <property type="entry name" value="Tudor/PWWP/MBT"/>
    <property type="match status" value="1"/>
</dbReference>
<dbReference type="InParanoid" id="A0A0G4H2P7"/>
<feature type="domain" description="TNase-like" evidence="7">
    <location>
        <begin position="172"/>
        <end position="328"/>
    </location>
</feature>
<dbReference type="PROSITE" id="PS50830">
    <property type="entry name" value="TNASE_3"/>
    <property type="match status" value="4"/>
</dbReference>
<dbReference type="GO" id="GO:0031332">
    <property type="term" value="C:RNAi effector complex"/>
    <property type="evidence" value="ECO:0007669"/>
    <property type="project" value="InterPro"/>
</dbReference>
<evidence type="ECO:0000313" key="9">
    <source>
        <dbReference type="Proteomes" id="UP000041254"/>
    </source>
</evidence>
<evidence type="ECO:0000256" key="4">
    <source>
        <dbReference type="PIRNR" id="PIRNR017179"/>
    </source>
</evidence>
<dbReference type="SMART" id="SM00318">
    <property type="entry name" value="SNc"/>
    <property type="match status" value="4"/>
</dbReference>
<dbReference type="PROSITE" id="PS50304">
    <property type="entry name" value="TUDOR"/>
    <property type="match status" value="1"/>
</dbReference>
<evidence type="ECO:0000256" key="1">
    <source>
        <dbReference type="ARBA" id="ARBA00004496"/>
    </source>
</evidence>
<dbReference type="SMART" id="SM00333">
    <property type="entry name" value="TUDOR"/>
    <property type="match status" value="1"/>
</dbReference>
<protein>
    <recommendedName>
        <fullName evidence="10">Staphylococcal nuclease domain-containing protein</fullName>
    </recommendedName>
</protein>
<dbReference type="Gene3D" id="2.30.30.140">
    <property type="match status" value="1"/>
</dbReference>
<dbReference type="GO" id="GO:0006402">
    <property type="term" value="P:mRNA catabolic process"/>
    <property type="evidence" value="ECO:0007669"/>
    <property type="project" value="UniProtKB-UniRule"/>
</dbReference>
<dbReference type="InterPro" id="IPR016071">
    <property type="entry name" value="Staphylococal_nuclease_OB-fold"/>
</dbReference>
<dbReference type="VEuPathDB" id="CryptoDB:Vbra_19380"/>
<evidence type="ECO:0000256" key="3">
    <source>
        <dbReference type="ARBA" id="ARBA00022737"/>
    </source>
</evidence>
<proteinExistence type="predicted"/>
<dbReference type="EMBL" id="CDMY01000954">
    <property type="protein sequence ID" value="CEM37772.1"/>
    <property type="molecule type" value="Genomic_DNA"/>
</dbReference>
<dbReference type="Gene3D" id="2.40.50.90">
    <property type="match status" value="5"/>
</dbReference>
<dbReference type="OMA" id="ARCADHH"/>
<dbReference type="Proteomes" id="UP000041254">
    <property type="component" value="Unassembled WGS sequence"/>
</dbReference>
<feature type="domain" description="TNase-like" evidence="7">
    <location>
        <begin position="338"/>
        <end position="493"/>
    </location>
</feature>
<keyword evidence="2 4" id="KW-0963">Cytoplasm</keyword>
<dbReference type="SUPFAM" id="SSF50199">
    <property type="entry name" value="Staphylococcal nuclease"/>
    <property type="match status" value="5"/>
</dbReference>
<evidence type="ECO:0000313" key="8">
    <source>
        <dbReference type="EMBL" id="CEM37772.1"/>
    </source>
</evidence>
<dbReference type="Pfam" id="PF00565">
    <property type="entry name" value="SNase"/>
    <property type="match status" value="5"/>
</dbReference>
<dbReference type="Pfam" id="PF00567">
    <property type="entry name" value="TUDOR"/>
    <property type="match status" value="1"/>
</dbReference>
<sequence>MAGGFATVKQVVSGDTFVLVGAPRGGPPPEKQLSLASIIAPRIAMKSLTKETQDEPFGWNAREFIRKKIIGKQVEFKVEYSQNDREYGWIKFEGNSISIDLLKQGLVKLKPNRSPGAHDYDELKAAEEEAQAAKRGLWTDDTAAANATMRQVTFPQNDPDFVKSFAAKHKGERLPAIVEYVRDGGAYRVIFTQDNIYIPLILTGIQADGWKRAAPPLGSDNKPIVENGGGGPPQQMPLEAEPFAAECKYFVEVRVLNRDVDVRVEGADEYGNLYGTIWHPKGGNISLVLLQQGFAKIQDYSARMAESLVHLREAQKEAQTKKMRKWKNYRSATTAGGSEYPAKVIDISSADSVTVIDLTTHQERRLYLASIKAPRPGGRGKEDEPWSLDAKEFARKKLVNKKVKVVVDYAREPIQSASGAAPPPASDAQGRMHYVSLIIEDPKAAGNFSEMLVAAGYARVMSHRADDDRAGNYDILVEKEKEAVEKKLGLHGDEKKAPKHRLNDLLGPQNSARARTFENSLVRLGKFDAVVEHVFNAGRYKLRVPSQNIAISFSLGGIKCPMTARPTVAGGKPKGDNEPFAEESIAFAREHVLQHDVTVCVDACDRGGNFIGSMWRNRSINMAVELLELGYAVTVGFSVQQSPYRDELLAAENKAKQAKLKMWSLPDMASNGIEDEKDREVDDTLTSVAVVHINSITSFYIQETHNPTLEAIIGQLSEMEMKPGDEYSAGGPPRKGEIVLGKFTDDQQWYRARVESRDTLTEEVTVLYIDYGNGEGLPLSRLCRCPPNLTTAAKPPQAKHCTLAGLLEPPDMEMDAAQYLSNSTASKLYHCKVERIDQSGKRHVILTEEEAHNHSGPPAASLNELLVRQGLARLDKKSNTKLFARLQKEEESARKSHVNVWRYGDVGEDEEEDYPSLNPNNPRAANAGGAKRK</sequence>
<keyword evidence="3" id="KW-0677">Repeat</keyword>
<dbReference type="PIRSF" id="PIRSF017179">
    <property type="entry name" value="RISC-Tudor-SN"/>
    <property type="match status" value="1"/>
</dbReference>
<gene>
    <name evidence="8" type="ORF">Vbra_19380</name>
</gene>
<comment type="subcellular location">
    <subcellularLocation>
        <location evidence="1 4">Cytoplasm</location>
    </subcellularLocation>
</comment>
<dbReference type="GO" id="GO:0003723">
    <property type="term" value="F:RNA binding"/>
    <property type="evidence" value="ECO:0007669"/>
    <property type="project" value="UniProtKB-UniRule"/>
</dbReference>
<dbReference type="InterPro" id="IPR016685">
    <property type="entry name" value="Silence_cplx_Nase-comp_TudorSN"/>
</dbReference>
<dbReference type="STRING" id="1169540.A0A0G4H2P7"/>
<dbReference type="GO" id="GO:0004518">
    <property type="term" value="F:nuclease activity"/>
    <property type="evidence" value="ECO:0007669"/>
    <property type="project" value="TreeGrafter"/>
</dbReference>